<keyword evidence="2" id="KW-1185">Reference proteome</keyword>
<evidence type="ECO:0000313" key="1">
    <source>
        <dbReference type="EMBL" id="KAI0056899.1"/>
    </source>
</evidence>
<accession>A0ACB8SK39</accession>
<proteinExistence type="predicted"/>
<gene>
    <name evidence="1" type="ORF">BV25DRAFT_1864173</name>
</gene>
<reference evidence="1" key="1">
    <citation type="submission" date="2021-03" db="EMBL/GenBank/DDBJ databases">
        <authorList>
            <consortium name="DOE Joint Genome Institute"/>
            <person name="Ahrendt S."/>
            <person name="Looney B.P."/>
            <person name="Miyauchi S."/>
            <person name="Morin E."/>
            <person name="Drula E."/>
            <person name="Courty P.E."/>
            <person name="Chicoki N."/>
            <person name="Fauchery L."/>
            <person name="Kohler A."/>
            <person name="Kuo A."/>
            <person name="Labutti K."/>
            <person name="Pangilinan J."/>
            <person name="Lipzen A."/>
            <person name="Riley R."/>
            <person name="Andreopoulos W."/>
            <person name="He G."/>
            <person name="Johnson J."/>
            <person name="Barry K.W."/>
            <person name="Grigoriev I.V."/>
            <person name="Nagy L."/>
            <person name="Hibbett D."/>
            <person name="Henrissat B."/>
            <person name="Matheny P.B."/>
            <person name="Labbe J."/>
            <person name="Martin F."/>
        </authorList>
    </citation>
    <scope>NUCLEOTIDE SEQUENCE</scope>
    <source>
        <strain evidence="1">HHB10654</strain>
    </source>
</reference>
<name>A0ACB8SK39_9AGAM</name>
<sequence length="544" mass="56081">MAPFSTLTTISLLAIAALEVSAANDWNVPCLQGQCSWDLPGAASGSLQIWGSSGAISDITPAAGWKIIDCDPNAMEQNIRLVCMSGGEAGCGHVFEGNPEGKIVRLPENCGRMPFARVAKSWVPDDQSMPSGMHSRQDTSGQIQALALDTNFSATDPGQNGNVSFAIQGTSIPGDNGDFNITAPGQRRRYHSRSMESAKISSLTSFNKTLTQSLPPVNIDKSATLLNTNINCPADQFNPASFSASANINVEAKVNAVVQLGVVAAGTVVPPKISEIGIFAGLNGDIDSTLNIQANALGSFSSGTITVFQVGIPGLDFPGILSLGPEFVVNADVTANLQLDVNAAVDLAFNINNAQLLFPPNEGSSGGTFTRSNSQLSISTSPTLDAAANVEGHLIPTLNIGVNALNGAAEATVFLALDASATIALNTTAQAPLSASTSAGASAGVTAQGCVDVSTALNVNAGATANFLNLFDQSKTVSLFNQNFDLFQKCFTGSASTGKRDYQVHGRRAMASRDIVMHSARDGATCPSASPPASGSLVNQLISA</sequence>
<protein>
    <submittedName>
        <fullName evidence="1">Uncharacterized protein</fullName>
    </submittedName>
</protein>
<organism evidence="1 2">
    <name type="scientific">Artomyces pyxidatus</name>
    <dbReference type="NCBI Taxonomy" id="48021"/>
    <lineage>
        <taxon>Eukaryota</taxon>
        <taxon>Fungi</taxon>
        <taxon>Dikarya</taxon>
        <taxon>Basidiomycota</taxon>
        <taxon>Agaricomycotina</taxon>
        <taxon>Agaricomycetes</taxon>
        <taxon>Russulales</taxon>
        <taxon>Auriscalpiaceae</taxon>
        <taxon>Artomyces</taxon>
    </lineage>
</organism>
<dbReference type="Proteomes" id="UP000814140">
    <property type="component" value="Unassembled WGS sequence"/>
</dbReference>
<dbReference type="EMBL" id="MU277256">
    <property type="protein sequence ID" value="KAI0056899.1"/>
    <property type="molecule type" value="Genomic_DNA"/>
</dbReference>
<comment type="caution">
    <text evidence="1">The sequence shown here is derived from an EMBL/GenBank/DDBJ whole genome shotgun (WGS) entry which is preliminary data.</text>
</comment>
<evidence type="ECO:0000313" key="2">
    <source>
        <dbReference type="Proteomes" id="UP000814140"/>
    </source>
</evidence>
<reference evidence="1" key="2">
    <citation type="journal article" date="2022" name="New Phytol.">
        <title>Evolutionary transition to the ectomycorrhizal habit in the genomes of a hyperdiverse lineage of mushroom-forming fungi.</title>
        <authorList>
            <person name="Looney B."/>
            <person name="Miyauchi S."/>
            <person name="Morin E."/>
            <person name="Drula E."/>
            <person name="Courty P.E."/>
            <person name="Kohler A."/>
            <person name="Kuo A."/>
            <person name="LaButti K."/>
            <person name="Pangilinan J."/>
            <person name="Lipzen A."/>
            <person name="Riley R."/>
            <person name="Andreopoulos W."/>
            <person name="He G."/>
            <person name="Johnson J."/>
            <person name="Nolan M."/>
            <person name="Tritt A."/>
            <person name="Barry K.W."/>
            <person name="Grigoriev I.V."/>
            <person name="Nagy L.G."/>
            <person name="Hibbett D."/>
            <person name="Henrissat B."/>
            <person name="Matheny P.B."/>
            <person name="Labbe J."/>
            <person name="Martin F.M."/>
        </authorList>
    </citation>
    <scope>NUCLEOTIDE SEQUENCE</scope>
    <source>
        <strain evidence="1">HHB10654</strain>
    </source>
</reference>